<dbReference type="EMBL" id="BJOV01000005">
    <property type="protein sequence ID" value="GEE02837.1"/>
    <property type="molecule type" value="Genomic_DNA"/>
</dbReference>
<evidence type="ECO:0000313" key="2">
    <source>
        <dbReference type="EMBL" id="GEE02837.1"/>
    </source>
</evidence>
<protein>
    <submittedName>
        <fullName evidence="2">Uncharacterized protein</fullName>
    </submittedName>
</protein>
<evidence type="ECO:0000313" key="3">
    <source>
        <dbReference type="Proteomes" id="UP000444960"/>
    </source>
</evidence>
<organism evidence="2 3">
    <name type="scientific">Gordonia spumicola</name>
    <dbReference type="NCBI Taxonomy" id="589161"/>
    <lineage>
        <taxon>Bacteria</taxon>
        <taxon>Bacillati</taxon>
        <taxon>Actinomycetota</taxon>
        <taxon>Actinomycetes</taxon>
        <taxon>Mycobacteriales</taxon>
        <taxon>Gordoniaceae</taxon>
        <taxon>Gordonia</taxon>
    </lineage>
</organism>
<reference evidence="3" key="1">
    <citation type="submission" date="2019-06" db="EMBL/GenBank/DDBJ databases">
        <title>Gordonia isolated from sludge of a wastewater treatment plant.</title>
        <authorList>
            <person name="Tamura T."/>
            <person name="Aoyama K."/>
            <person name="Kang Y."/>
            <person name="Saito S."/>
            <person name="Akiyama N."/>
            <person name="Yazawa K."/>
            <person name="Gonoi T."/>
            <person name="Mikami Y."/>
        </authorList>
    </citation>
    <scope>NUCLEOTIDE SEQUENCE [LARGE SCALE GENOMIC DNA]</scope>
    <source>
        <strain evidence="3">NBRC 107696</strain>
    </source>
</reference>
<dbReference type="RefSeq" id="WP_161896472.1">
    <property type="nucleotide sequence ID" value="NZ_BJOV01000005.1"/>
</dbReference>
<feature type="compositionally biased region" description="Basic and acidic residues" evidence="1">
    <location>
        <begin position="38"/>
        <end position="66"/>
    </location>
</feature>
<comment type="caution">
    <text evidence="2">The sequence shown here is derived from an EMBL/GenBank/DDBJ whole genome shotgun (WGS) entry which is preliminary data.</text>
</comment>
<evidence type="ECO:0000256" key="1">
    <source>
        <dbReference type="SAM" id="MobiDB-lite"/>
    </source>
</evidence>
<keyword evidence="3" id="KW-1185">Reference proteome</keyword>
<feature type="compositionally biased region" description="Low complexity" evidence="1">
    <location>
        <begin position="27"/>
        <end position="37"/>
    </location>
</feature>
<accession>A0A7I9VC20</accession>
<gene>
    <name evidence="2" type="ORF">nbrc107696_32830</name>
</gene>
<sequence length="74" mass="8421">MNRTAMVDRIIKNLDRGGRPLTTAQLATREAAKAAAQRADEKEARQIAADKEHFDRQDRRRAERKAQRSSGRGF</sequence>
<dbReference type="Proteomes" id="UP000444960">
    <property type="component" value="Unassembled WGS sequence"/>
</dbReference>
<name>A0A7I9VC20_9ACTN</name>
<proteinExistence type="predicted"/>
<dbReference type="AlphaFoldDB" id="A0A7I9VC20"/>
<feature type="region of interest" description="Disordered" evidence="1">
    <location>
        <begin position="27"/>
        <end position="74"/>
    </location>
</feature>